<dbReference type="EMBL" id="OY660876">
    <property type="protein sequence ID" value="CAJ1071343.1"/>
    <property type="molecule type" value="Genomic_DNA"/>
</dbReference>
<sequence length="106" mass="12105">MMALHYRIITLGLVPALWKTSSTVPEPKTKCPAELNDCRPAALTSRIMETLERLILHHLRSEVRDKLDSLQFTYKEHIGVDDAVLYMLHRDLSHLEEPGLYTGCCS</sequence>
<feature type="chain" id="PRO_5044010195" evidence="1">
    <location>
        <begin position="24"/>
        <end position="106"/>
    </location>
</feature>
<evidence type="ECO:0000313" key="2">
    <source>
        <dbReference type="EMBL" id="CAJ1071343.1"/>
    </source>
</evidence>
<dbReference type="Proteomes" id="UP001178508">
    <property type="component" value="Chromosome 13"/>
</dbReference>
<accession>A0AAV1GD32</accession>
<gene>
    <name evidence="2" type="ORF">XNOV1_A037496</name>
</gene>
<dbReference type="AlphaFoldDB" id="A0AAV1GD32"/>
<evidence type="ECO:0000313" key="3">
    <source>
        <dbReference type="Proteomes" id="UP001178508"/>
    </source>
</evidence>
<feature type="signal peptide" evidence="1">
    <location>
        <begin position="1"/>
        <end position="23"/>
    </location>
</feature>
<keyword evidence="1" id="KW-0732">Signal</keyword>
<proteinExistence type="predicted"/>
<protein>
    <submittedName>
        <fullName evidence="2">Uncharacterized protein</fullName>
    </submittedName>
</protein>
<organism evidence="2 3">
    <name type="scientific">Xyrichtys novacula</name>
    <name type="common">Pearly razorfish</name>
    <name type="synonym">Hemipteronotus novacula</name>
    <dbReference type="NCBI Taxonomy" id="13765"/>
    <lineage>
        <taxon>Eukaryota</taxon>
        <taxon>Metazoa</taxon>
        <taxon>Chordata</taxon>
        <taxon>Craniata</taxon>
        <taxon>Vertebrata</taxon>
        <taxon>Euteleostomi</taxon>
        <taxon>Actinopterygii</taxon>
        <taxon>Neopterygii</taxon>
        <taxon>Teleostei</taxon>
        <taxon>Neoteleostei</taxon>
        <taxon>Acanthomorphata</taxon>
        <taxon>Eupercaria</taxon>
        <taxon>Labriformes</taxon>
        <taxon>Labridae</taxon>
        <taxon>Xyrichtys</taxon>
    </lineage>
</organism>
<name>A0AAV1GD32_XYRNO</name>
<evidence type="ECO:0000256" key="1">
    <source>
        <dbReference type="SAM" id="SignalP"/>
    </source>
</evidence>
<keyword evidence="3" id="KW-1185">Reference proteome</keyword>
<reference evidence="2" key="1">
    <citation type="submission" date="2023-08" db="EMBL/GenBank/DDBJ databases">
        <authorList>
            <person name="Alioto T."/>
            <person name="Alioto T."/>
            <person name="Gomez Garrido J."/>
        </authorList>
    </citation>
    <scope>NUCLEOTIDE SEQUENCE</scope>
</reference>